<sequence length="46" mass="5015">MSRCASCGMRSNPLAIPLRKAKTQQLMLIKIITKATSLLKALNSVN</sequence>
<dbReference type="AlphaFoldDB" id="A0A379AEN0"/>
<gene>
    <name evidence="1" type="ORF">NCTC9381_02238</name>
</gene>
<evidence type="ECO:0000313" key="1">
    <source>
        <dbReference type="EMBL" id="SUB16334.1"/>
    </source>
</evidence>
<protein>
    <submittedName>
        <fullName evidence="1">Uncharacterized protein</fullName>
    </submittedName>
</protein>
<reference evidence="1 2" key="1">
    <citation type="submission" date="2018-06" db="EMBL/GenBank/DDBJ databases">
        <authorList>
            <consortium name="Pathogen Informatics"/>
            <person name="Doyle S."/>
        </authorList>
    </citation>
    <scope>NUCLEOTIDE SEQUENCE [LARGE SCALE GENOMIC DNA]</scope>
    <source>
        <strain evidence="1 2">NCTC9381</strain>
    </source>
</reference>
<keyword evidence="2" id="KW-1185">Reference proteome</keyword>
<evidence type="ECO:0000313" key="2">
    <source>
        <dbReference type="Proteomes" id="UP000254640"/>
    </source>
</evidence>
<dbReference type="Proteomes" id="UP000254640">
    <property type="component" value="Unassembled WGS sequence"/>
</dbReference>
<organism evidence="1 2">
    <name type="scientific">Enterobacter agglomerans</name>
    <name type="common">Erwinia herbicola</name>
    <name type="synonym">Pantoea agglomerans</name>
    <dbReference type="NCBI Taxonomy" id="549"/>
    <lineage>
        <taxon>Bacteria</taxon>
        <taxon>Pseudomonadati</taxon>
        <taxon>Pseudomonadota</taxon>
        <taxon>Gammaproteobacteria</taxon>
        <taxon>Enterobacterales</taxon>
        <taxon>Erwiniaceae</taxon>
        <taxon>Pantoea</taxon>
        <taxon>Pantoea agglomerans group</taxon>
    </lineage>
</organism>
<accession>A0A379AEN0</accession>
<proteinExistence type="predicted"/>
<dbReference type="EMBL" id="UGSO01000001">
    <property type="protein sequence ID" value="SUB16334.1"/>
    <property type="molecule type" value="Genomic_DNA"/>
</dbReference>
<name>A0A379AEN0_ENTAG</name>